<dbReference type="GO" id="GO:0006303">
    <property type="term" value="P:double-strand break repair via nonhomologous end joining"/>
    <property type="evidence" value="ECO:0007669"/>
    <property type="project" value="TreeGrafter"/>
</dbReference>
<feature type="compositionally biased region" description="Basic and acidic residues" evidence="8">
    <location>
        <begin position="314"/>
        <end position="327"/>
    </location>
</feature>
<dbReference type="InterPro" id="IPR015381">
    <property type="entry name" value="XLF-like_N"/>
</dbReference>
<keyword evidence="3" id="KW-0238">DNA-binding</keyword>
<dbReference type="Gene3D" id="2.170.210.10">
    <property type="entry name" value="DNA double-strand break repair and VJ recombination XRCC4, N-terminal"/>
    <property type="match status" value="1"/>
</dbReference>
<evidence type="ECO:0000256" key="2">
    <source>
        <dbReference type="ARBA" id="ARBA00022763"/>
    </source>
</evidence>
<sequence>MAADGNWKVLDLDLENVPKLFVKCHLDSTGYSIQTTDLSRLWEERLSKTECIQRASDSGSSIDPSQDDEQFSILLGKIETAFNHEHDTSLQLRTSDEDDGNLAIEISAALPKPLSAFKWTIELRLQEPQYLATQLVTPLLHQASQLQYQIDQLVHELQNKDRVISKICDRLETSGNDLTTVFPGVSNIKTSRKKGQREQLARHVKGLADFDEDAWKAQSYQGLDHDELTDGELNSVLGNLPKVEAQDSGGDRDGGWNHLDPGAAVPRRKRPVATSPAQHDVAMVEDEDIQDSMFQRQATPPGLKQQHATSQQGHESDHVVETREGRASDAILPNVADDGQSTTEDEDDLDAAPKQAVPTRTRRSITPQRHSAQPSPKLPNRKLGNIGGQKRQESALVQPSPRKLGTVGGRSSQSVLPSSSKESTPAIISPESKPRAKLGAIGGRAKKTLPAVTESEPSEQGSPPPTKGHKMGTIGGKRSKEGSIDGTVAEGPTRSENDEDELPSRARALTKEATPPPRETSQERANRKRDQLKRDLEEKAKAPVKKKRRF</sequence>
<evidence type="ECO:0000256" key="8">
    <source>
        <dbReference type="SAM" id="MobiDB-lite"/>
    </source>
</evidence>
<feature type="compositionally biased region" description="Basic and acidic residues" evidence="8">
    <location>
        <begin position="520"/>
        <end position="541"/>
    </location>
</feature>
<comment type="caution">
    <text evidence="11">The sequence shown here is derived from an EMBL/GenBank/DDBJ whole genome shotgun (WGS) entry which is preliminary data.</text>
</comment>
<feature type="domain" description="XLF-like coiled-coil region" evidence="10">
    <location>
        <begin position="129"/>
        <end position="179"/>
    </location>
</feature>
<dbReference type="AlphaFoldDB" id="A0AAJ0DJQ7"/>
<accession>A0AAJ0DJQ7</accession>
<keyword evidence="5" id="KW-0539">Nucleus</keyword>
<protein>
    <recommendedName>
        <fullName evidence="7">Non-homologous end-joining factor 1</fullName>
    </recommendedName>
</protein>
<dbReference type="EMBL" id="JAWDJX010000008">
    <property type="protein sequence ID" value="KAK3055441.1"/>
    <property type="molecule type" value="Genomic_DNA"/>
</dbReference>
<feature type="compositionally biased region" description="Polar residues" evidence="8">
    <location>
        <begin position="409"/>
        <end position="423"/>
    </location>
</feature>
<dbReference type="InterPro" id="IPR053829">
    <property type="entry name" value="XLF-like_CC"/>
</dbReference>
<comment type="similarity">
    <text evidence="6">Belongs to the XRCC4-XLF family. XLF subfamily.</text>
</comment>
<name>A0AAJ0DJQ7_9PEZI</name>
<proteinExistence type="inferred from homology"/>
<dbReference type="Proteomes" id="UP001271007">
    <property type="component" value="Unassembled WGS sequence"/>
</dbReference>
<comment type="subcellular location">
    <subcellularLocation>
        <location evidence="1">Nucleus</location>
    </subcellularLocation>
</comment>
<dbReference type="CDD" id="cd22285">
    <property type="entry name" value="HD_XLF_N"/>
    <property type="match status" value="1"/>
</dbReference>
<feature type="region of interest" description="Disordered" evidence="8">
    <location>
        <begin position="296"/>
        <end position="550"/>
    </location>
</feature>
<dbReference type="GO" id="GO:0045027">
    <property type="term" value="F:DNA end binding"/>
    <property type="evidence" value="ECO:0007669"/>
    <property type="project" value="TreeGrafter"/>
</dbReference>
<evidence type="ECO:0000256" key="6">
    <source>
        <dbReference type="ARBA" id="ARBA00025747"/>
    </source>
</evidence>
<dbReference type="InterPro" id="IPR038051">
    <property type="entry name" value="XRCC4-like_N_sf"/>
</dbReference>
<evidence type="ECO:0000259" key="10">
    <source>
        <dbReference type="Pfam" id="PF21928"/>
    </source>
</evidence>
<dbReference type="InterPro" id="IPR052287">
    <property type="entry name" value="NHEJ_factor"/>
</dbReference>
<organism evidence="11 12">
    <name type="scientific">Extremus antarcticus</name>
    <dbReference type="NCBI Taxonomy" id="702011"/>
    <lineage>
        <taxon>Eukaryota</taxon>
        <taxon>Fungi</taxon>
        <taxon>Dikarya</taxon>
        <taxon>Ascomycota</taxon>
        <taxon>Pezizomycotina</taxon>
        <taxon>Dothideomycetes</taxon>
        <taxon>Dothideomycetidae</taxon>
        <taxon>Mycosphaerellales</taxon>
        <taxon>Extremaceae</taxon>
        <taxon>Extremus</taxon>
    </lineage>
</organism>
<keyword evidence="4" id="KW-0234">DNA repair</keyword>
<evidence type="ECO:0000256" key="4">
    <source>
        <dbReference type="ARBA" id="ARBA00023204"/>
    </source>
</evidence>
<keyword evidence="12" id="KW-1185">Reference proteome</keyword>
<keyword evidence="2" id="KW-0227">DNA damage</keyword>
<dbReference type="Pfam" id="PF09302">
    <property type="entry name" value="XLF"/>
    <property type="match status" value="1"/>
</dbReference>
<reference evidence="11" key="1">
    <citation type="submission" date="2023-04" db="EMBL/GenBank/DDBJ databases">
        <title>Black Yeasts Isolated from many extreme environments.</title>
        <authorList>
            <person name="Coleine C."/>
            <person name="Stajich J.E."/>
            <person name="Selbmann L."/>
        </authorList>
    </citation>
    <scope>NUCLEOTIDE SEQUENCE</scope>
    <source>
        <strain evidence="11">CCFEE 5312</strain>
    </source>
</reference>
<gene>
    <name evidence="11" type="ORF">LTR09_003361</name>
</gene>
<evidence type="ECO:0000256" key="7">
    <source>
        <dbReference type="ARBA" id="ARBA00044529"/>
    </source>
</evidence>
<dbReference type="Pfam" id="PF21928">
    <property type="entry name" value="XLF_CC"/>
    <property type="match status" value="1"/>
</dbReference>
<dbReference type="GO" id="GO:0032807">
    <property type="term" value="C:DNA ligase IV complex"/>
    <property type="evidence" value="ECO:0007669"/>
    <property type="project" value="TreeGrafter"/>
</dbReference>
<evidence type="ECO:0000259" key="9">
    <source>
        <dbReference type="Pfam" id="PF09302"/>
    </source>
</evidence>
<feature type="domain" description="XLF-like N-terminal" evidence="9">
    <location>
        <begin position="7"/>
        <end position="124"/>
    </location>
</feature>
<evidence type="ECO:0000256" key="3">
    <source>
        <dbReference type="ARBA" id="ARBA00023125"/>
    </source>
</evidence>
<evidence type="ECO:0000256" key="1">
    <source>
        <dbReference type="ARBA" id="ARBA00004123"/>
    </source>
</evidence>
<evidence type="ECO:0000313" key="11">
    <source>
        <dbReference type="EMBL" id="KAK3055441.1"/>
    </source>
</evidence>
<dbReference type="PANTHER" id="PTHR32235">
    <property type="entry name" value="NON-HOMOLOGOUS END-JOINING FACTOR 1"/>
    <property type="match status" value="1"/>
</dbReference>
<evidence type="ECO:0000313" key="12">
    <source>
        <dbReference type="Proteomes" id="UP001271007"/>
    </source>
</evidence>
<evidence type="ECO:0000256" key="5">
    <source>
        <dbReference type="ARBA" id="ARBA00023242"/>
    </source>
</evidence>
<dbReference type="PANTHER" id="PTHR32235:SF1">
    <property type="entry name" value="NON-HOMOLOGOUS END-JOINING FACTOR 1"/>
    <property type="match status" value="1"/>
</dbReference>
<feature type="region of interest" description="Disordered" evidence="8">
    <location>
        <begin position="243"/>
        <end position="283"/>
    </location>
</feature>
<feature type="compositionally biased region" description="Polar residues" evidence="8">
    <location>
        <begin position="364"/>
        <end position="374"/>
    </location>
</feature>